<evidence type="ECO:0000313" key="5">
    <source>
        <dbReference type="Proteomes" id="UP001626550"/>
    </source>
</evidence>
<evidence type="ECO:0000259" key="3">
    <source>
        <dbReference type="Pfam" id="PF16201"/>
    </source>
</evidence>
<gene>
    <name evidence="4" type="ORF">Ciccas_008723</name>
</gene>
<dbReference type="PANTHER" id="PTHR13500">
    <property type="entry name" value="NUCLEOLAR PRERIBOSOMAL-ASSOCIATED PROTEIN 1"/>
    <property type="match status" value="1"/>
</dbReference>
<dbReference type="AlphaFoldDB" id="A0ABD2PZN7"/>
<dbReference type="PANTHER" id="PTHR13500:SF0">
    <property type="entry name" value="NUCLEOLAR PRE-RIBOSOMAL-ASSOCIATED PROTEIN 1"/>
    <property type="match status" value="1"/>
</dbReference>
<protein>
    <recommendedName>
        <fullName evidence="6">Nucleolar pre-ribosomal-associated protein 1</fullName>
    </recommendedName>
</protein>
<dbReference type="EMBL" id="JBJKFK010001597">
    <property type="protein sequence ID" value="KAL3312685.1"/>
    <property type="molecule type" value="Genomic_DNA"/>
</dbReference>
<dbReference type="Pfam" id="PF11707">
    <property type="entry name" value="Npa1"/>
    <property type="match status" value="1"/>
</dbReference>
<name>A0ABD2PZN7_9PLAT</name>
<keyword evidence="5" id="KW-1185">Reference proteome</keyword>
<reference evidence="4 5" key="1">
    <citation type="submission" date="2024-11" db="EMBL/GenBank/DDBJ databases">
        <title>Adaptive evolution of stress response genes in parasites aligns with host niche diversity.</title>
        <authorList>
            <person name="Hahn C."/>
            <person name="Resl P."/>
        </authorList>
    </citation>
    <scope>NUCLEOTIDE SEQUENCE [LARGE SCALE GENOMIC DNA]</scope>
    <source>
        <strain evidence="4">EGGRZ-B1_66</strain>
        <tissue evidence="4">Body</tissue>
    </source>
</reference>
<dbReference type="Pfam" id="PF16201">
    <property type="entry name" value="NopRA1"/>
    <property type="match status" value="1"/>
</dbReference>
<proteinExistence type="predicted"/>
<accession>A0ABD2PZN7</accession>
<evidence type="ECO:0000259" key="2">
    <source>
        <dbReference type="Pfam" id="PF11707"/>
    </source>
</evidence>
<feature type="region of interest" description="Disordered" evidence="1">
    <location>
        <begin position="792"/>
        <end position="817"/>
    </location>
</feature>
<feature type="region of interest" description="Disordered" evidence="1">
    <location>
        <begin position="436"/>
        <end position="458"/>
    </location>
</feature>
<organism evidence="4 5">
    <name type="scientific">Cichlidogyrus casuarinus</name>
    <dbReference type="NCBI Taxonomy" id="1844966"/>
    <lineage>
        <taxon>Eukaryota</taxon>
        <taxon>Metazoa</taxon>
        <taxon>Spiralia</taxon>
        <taxon>Lophotrochozoa</taxon>
        <taxon>Platyhelminthes</taxon>
        <taxon>Monogenea</taxon>
        <taxon>Monopisthocotylea</taxon>
        <taxon>Dactylogyridea</taxon>
        <taxon>Ancyrocephalidae</taxon>
        <taxon>Cichlidogyrus</taxon>
    </lineage>
</organism>
<feature type="non-terminal residue" evidence="4">
    <location>
        <position position="1"/>
    </location>
</feature>
<evidence type="ECO:0008006" key="6">
    <source>
        <dbReference type="Google" id="ProtNLM"/>
    </source>
</evidence>
<feature type="domain" description="URB1 C-terminal" evidence="3">
    <location>
        <begin position="825"/>
        <end position="1016"/>
    </location>
</feature>
<dbReference type="InterPro" id="IPR032436">
    <property type="entry name" value="URB1_C"/>
</dbReference>
<dbReference type="InterPro" id="IPR021714">
    <property type="entry name" value="URB1_N"/>
</dbReference>
<evidence type="ECO:0000313" key="4">
    <source>
        <dbReference type="EMBL" id="KAL3312685.1"/>
    </source>
</evidence>
<evidence type="ECO:0000256" key="1">
    <source>
        <dbReference type="SAM" id="MobiDB-lite"/>
    </source>
</evidence>
<dbReference type="Proteomes" id="UP001626550">
    <property type="component" value="Unassembled WGS sequence"/>
</dbReference>
<comment type="caution">
    <text evidence="4">The sequence shown here is derived from an EMBL/GenBank/DDBJ whole genome shotgun (WGS) entry which is preliminary data.</text>
</comment>
<sequence length="1025" mass="116682">IIKFNAALLSDDSEAALKNYLDLGFNGQELIRHLSAAEKTKNKQMQLILNCLNNLLLVMHRQSSESLHPVAVEICESLVSEQNVDFLLEHCVFKRKLPFSIAVFQLYATIAALKLEFATSILLSCKFNHIVLAQVEGIRPAFVQFVAAFFVHQDPHLEKETFGKTNLINTLFYQIHHHHNDLTSVLTVLDIIGKLLQSSNISKATKCSLISSHLTSLLTLANNLEDHPHFNSEETQLIEDKMKQVLQLLISPVHGIRFQPKKGLPPMVKIRPNFLFLRTFTSNSMKLEHLTEHVREFIIETLFNCWDILRPFLQHLSSFLAPFSNSPHLVIDFLIESEDKEIRKKYKSLMKVYRANFAVVLAWLDLKLQGRLDDSPFPKVSIDPVLLQALRSRLVDSVQARLIFSEKWRSNFAKVSEQNFDLSHLQSQLFDAELPKSEPMEVTDAPQEGKQEEETIPSLEDQAAAISCKRMRKIASKFAHCFRDDDQKFDKYPSLLTKVANNLEDILLQSEPVMLHGLAHLILTSDCQDMLSWDTEEGKLGLSTIAQWFLSRNSAETRKLLGEETGLLRTALIHLLAALTSRHTEQMSLLLGPYLILASYGGSCSFADRCLLYILFKLDSCSYPSVDVLLWSSTTSTLASQLQFQDACLCTLDPKSRLFAAPSLASLDPKMAQNSLLAHPEISFPNSMGIPRLVDSAQYKSILATGMDVYDLFFLLPWFDRYLSCEDQANLETFYRSDALSLCTMGLCSYSKSLRNWSKTVIARYHALASTQLDEGKRYWEKRKKLVEELHSLGGHEEEEDDQEEKEPLAKKPRGKANKTVFQAKHAITSLVKPKTLSFKELPIIVFLLDSLRNSISPGGVEHLDGAWRSSNMLPEHGHDDTHRLTHIHALFFARSLGVISQPNSPMFQYVLDTFMAKPAVKMNRVPDFFRLLFSVHLNFDEARFWILSLIADSLSDSADFLLLEKSKVFKHTLVLFNCSNTSRRCRSQILRILVNATRIKRVSHALVKFHQLLFWLSHCLSNHE</sequence>
<dbReference type="InterPro" id="IPR039844">
    <property type="entry name" value="URB1"/>
</dbReference>
<feature type="domain" description="URB1 N-terminal" evidence="2">
    <location>
        <begin position="28"/>
        <end position="266"/>
    </location>
</feature>